<dbReference type="PANTHER" id="PTHR42912:SF93">
    <property type="entry name" value="N6-ADENOSINE-METHYLTRANSFERASE TMT1A"/>
    <property type="match status" value="1"/>
</dbReference>
<dbReference type="CDD" id="cd02440">
    <property type="entry name" value="AdoMet_MTases"/>
    <property type="match status" value="1"/>
</dbReference>
<dbReference type="Proteomes" id="UP001228905">
    <property type="component" value="Unassembled WGS sequence"/>
</dbReference>
<name>A0ABU0IUC9_9CAUL</name>
<reference evidence="3 4" key="1">
    <citation type="submission" date="2023-07" db="EMBL/GenBank/DDBJ databases">
        <title>Genomic Encyclopedia of Type Strains, Phase IV (KMG-IV): sequencing the most valuable type-strain genomes for metagenomic binning, comparative biology and taxonomic classification.</title>
        <authorList>
            <person name="Goeker M."/>
        </authorList>
    </citation>
    <scope>NUCLEOTIDE SEQUENCE [LARGE SCALE GENOMIC DNA]</scope>
    <source>
        <strain evidence="3 4">DSM 18695</strain>
    </source>
</reference>
<dbReference type="GO" id="GO:0032259">
    <property type="term" value="P:methylation"/>
    <property type="evidence" value="ECO:0007669"/>
    <property type="project" value="UniProtKB-KW"/>
</dbReference>
<dbReference type="Pfam" id="PF08241">
    <property type="entry name" value="Methyltransf_11"/>
    <property type="match status" value="1"/>
</dbReference>
<evidence type="ECO:0000256" key="1">
    <source>
        <dbReference type="SAM" id="Phobius"/>
    </source>
</evidence>
<feature type="domain" description="Methyltransferase type 11" evidence="2">
    <location>
        <begin position="93"/>
        <end position="202"/>
    </location>
</feature>
<comment type="caution">
    <text evidence="3">The sequence shown here is derived from an EMBL/GenBank/DDBJ whole genome shotgun (WGS) entry which is preliminary data.</text>
</comment>
<dbReference type="InterPro" id="IPR050508">
    <property type="entry name" value="Methyltransf_Superfamily"/>
</dbReference>
<keyword evidence="3" id="KW-0808">Transferase</keyword>
<accession>A0ABU0IUC9</accession>
<keyword evidence="1" id="KW-0472">Membrane</keyword>
<evidence type="ECO:0000259" key="2">
    <source>
        <dbReference type="Pfam" id="PF08241"/>
    </source>
</evidence>
<gene>
    <name evidence="3" type="ORF">QO010_002799</name>
</gene>
<dbReference type="Gene3D" id="3.40.50.150">
    <property type="entry name" value="Vaccinia Virus protein VP39"/>
    <property type="match status" value="1"/>
</dbReference>
<sequence length="262" mass="27749">MTARTSNWIPSRRIRFVAGLALAFAAAAAVGSRWSLLALLLLVPALGAGWAAFVMLRIRRQLSPGRGGGWERRIHELVVSRLGLAPDSRAAALDIGCGDASLLVALLDHAPAVAATGVDYWSGSWDYAQAACEARLSRLGLKAAFQRMDAARLVFPDASFDAVVSVMCFHEVKAPRGVKMRGPLLAVSEALRVLRPGGAFVFVDRFGDAADYGEPAGLAAVLPVAGVRRESLVATLGVPWPLNTRRSLGPVEVISGRKSPMG</sequence>
<dbReference type="InterPro" id="IPR013216">
    <property type="entry name" value="Methyltransf_11"/>
</dbReference>
<evidence type="ECO:0000313" key="3">
    <source>
        <dbReference type="EMBL" id="MDQ0465015.1"/>
    </source>
</evidence>
<organism evidence="3 4">
    <name type="scientific">Caulobacter ginsengisoli</name>
    <dbReference type="NCBI Taxonomy" id="400775"/>
    <lineage>
        <taxon>Bacteria</taxon>
        <taxon>Pseudomonadati</taxon>
        <taxon>Pseudomonadota</taxon>
        <taxon>Alphaproteobacteria</taxon>
        <taxon>Caulobacterales</taxon>
        <taxon>Caulobacteraceae</taxon>
        <taxon>Caulobacter</taxon>
    </lineage>
</organism>
<keyword evidence="4" id="KW-1185">Reference proteome</keyword>
<evidence type="ECO:0000313" key="4">
    <source>
        <dbReference type="Proteomes" id="UP001228905"/>
    </source>
</evidence>
<dbReference type="RefSeq" id="WP_307350083.1">
    <property type="nucleotide sequence ID" value="NZ_JAUSVS010000005.1"/>
</dbReference>
<keyword evidence="1" id="KW-1133">Transmembrane helix</keyword>
<dbReference type="PANTHER" id="PTHR42912">
    <property type="entry name" value="METHYLTRANSFERASE"/>
    <property type="match status" value="1"/>
</dbReference>
<keyword evidence="3" id="KW-0489">Methyltransferase</keyword>
<dbReference type="EMBL" id="JAUSVS010000005">
    <property type="protein sequence ID" value="MDQ0465015.1"/>
    <property type="molecule type" value="Genomic_DNA"/>
</dbReference>
<dbReference type="SUPFAM" id="SSF53335">
    <property type="entry name" value="S-adenosyl-L-methionine-dependent methyltransferases"/>
    <property type="match status" value="1"/>
</dbReference>
<proteinExistence type="predicted"/>
<feature type="transmembrane region" description="Helical" evidence="1">
    <location>
        <begin position="38"/>
        <end position="56"/>
    </location>
</feature>
<dbReference type="GO" id="GO:0008168">
    <property type="term" value="F:methyltransferase activity"/>
    <property type="evidence" value="ECO:0007669"/>
    <property type="project" value="UniProtKB-KW"/>
</dbReference>
<protein>
    <submittedName>
        <fullName evidence="3">SAM-dependent methyltransferase</fullName>
    </submittedName>
</protein>
<dbReference type="InterPro" id="IPR029063">
    <property type="entry name" value="SAM-dependent_MTases_sf"/>
</dbReference>
<keyword evidence="1" id="KW-0812">Transmembrane</keyword>